<organism evidence="2 3">
    <name type="scientific">Cutaneotrichosporon spelunceum</name>
    <dbReference type="NCBI Taxonomy" id="1672016"/>
    <lineage>
        <taxon>Eukaryota</taxon>
        <taxon>Fungi</taxon>
        <taxon>Dikarya</taxon>
        <taxon>Basidiomycota</taxon>
        <taxon>Agaricomycotina</taxon>
        <taxon>Tremellomycetes</taxon>
        <taxon>Trichosporonales</taxon>
        <taxon>Trichosporonaceae</taxon>
        <taxon>Cutaneotrichosporon</taxon>
    </lineage>
</organism>
<comment type="caution">
    <text evidence="2">The sequence shown here is derived from an EMBL/GenBank/DDBJ whole genome shotgun (WGS) entry which is preliminary data.</text>
</comment>
<evidence type="ECO:0000256" key="1">
    <source>
        <dbReference type="SAM" id="Coils"/>
    </source>
</evidence>
<feature type="coiled-coil region" evidence="1">
    <location>
        <begin position="90"/>
        <end position="129"/>
    </location>
</feature>
<keyword evidence="1" id="KW-0175">Coiled coil</keyword>
<sequence length="166" mass="18389">MTMTEEQKYALALSIVATQPGSRHPLAQLAYSMTHLPSAVGNSSPYLAPPIPPVHLPSSQPISTSRPHWRSTVSPHSPNYIHGVDFDMAFQRLENSLTKCQLEAAQIQIEMLKIQKKSIELQLEKVFAERDRLAQSNEALASALDNANTTIMGTSARADLRARWDL</sequence>
<reference evidence="2" key="1">
    <citation type="journal article" date="2023" name="BMC Genomics">
        <title>Chromosome-level genome assemblies of Cutaneotrichosporon spp. (Trichosporonales, Basidiomycota) reveal imbalanced evolution between nucleotide sequences and chromosome synteny.</title>
        <authorList>
            <person name="Kobayashi Y."/>
            <person name="Kayamori A."/>
            <person name="Aoki K."/>
            <person name="Shiwa Y."/>
            <person name="Matsutani M."/>
            <person name="Fujita N."/>
            <person name="Sugita T."/>
            <person name="Iwasaki W."/>
            <person name="Tanaka N."/>
            <person name="Takashima M."/>
        </authorList>
    </citation>
    <scope>NUCLEOTIDE SEQUENCE</scope>
    <source>
        <strain evidence="2">HIS016</strain>
    </source>
</reference>
<evidence type="ECO:0000313" key="2">
    <source>
        <dbReference type="EMBL" id="GMK60047.1"/>
    </source>
</evidence>
<keyword evidence="3" id="KW-1185">Reference proteome</keyword>
<reference evidence="2" key="2">
    <citation type="submission" date="2023-06" db="EMBL/GenBank/DDBJ databases">
        <authorList>
            <person name="Kobayashi Y."/>
            <person name="Kayamori A."/>
            <person name="Aoki K."/>
            <person name="Shiwa Y."/>
            <person name="Fujita N."/>
            <person name="Sugita T."/>
            <person name="Iwasaki W."/>
            <person name="Tanaka N."/>
            <person name="Takashima M."/>
        </authorList>
    </citation>
    <scope>NUCLEOTIDE SEQUENCE</scope>
    <source>
        <strain evidence="2">HIS016</strain>
    </source>
</reference>
<dbReference type="AlphaFoldDB" id="A0AAD3U078"/>
<proteinExistence type="predicted"/>
<dbReference type="EMBL" id="BTCM01000009">
    <property type="protein sequence ID" value="GMK60047.1"/>
    <property type="molecule type" value="Genomic_DNA"/>
</dbReference>
<name>A0AAD3U078_9TREE</name>
<protein>
    <submittedName>
        <fullName evidence="2">Uncharacterized protein</fullName>
    </submittedName>
</protein>
<evidence type="ECO:0000313" key="3">
    <source>
        <dbReference type="Proteomes" id="UP001222932"/>
    </source>
</evidence>
<gene>
    <name evidence="2" type="ORF">CspeluHIS016_0902640</name>
</gene>
<dbReference type="Proteomes" id="UP001222932">
    <property type="component" value="Unassembled WGS sequence"/>
</dbReference>
<accession>A0AAD3U078</accession>